<reference evidence="1 2" key="1">
    <citation type="journal article" date="2019" name="PLoS ONE">
        <title>Genomic analyses reveal an absence of contemporary introgressive admixture between fin whales and blue whales, despite known hybrids.</title>
        <authorList>
            <person name="Westbury M.V."/>
            <person name="Petersen B."/>
            <person name="Lorenzen E.D."/>
        </authorList>
    </citation>
    <scope>NUCLEOTIDE SEQUENCE [LARGE SCALE GENOMIC DNA]</scope>
    <source>
        <strain evidence="1">FinWhale-01</strain>
    </source>
</reference>
<evidence type="ECO:0000313" key="2">
    <source>
        <dbReference type="Proteomes" id="UP000437017"/>
    </source>
</evidence>
<keyword evidence="2" id="KW-1185">Reference proteome</keyword>
<evidence type="ECO:0000313" key="1">
    <source>
        <dbReference type="EMBL" id="KAB0392668.1"/>
    </source>
</evidence>
<feature type="non-terminal residue" evidence="1">
    <location>
        <position position="153"/>
    </location>
</feature>
<name>A0A643BYD3_BALPH</name>
<dbReference type="Gene3D" id="3.90.79.10">
    <property type="entry name" value="Nucleoside Triphosphate Pyrophosphohydrolase"/>
    <property type="match status" value="1"/>
</dbReference>
<dbReference type="EMBL" id="SGJD01003644">
    <property type="protein sequence ID" value="KAB0392668.1"/>
    <property type="molecule type" value="Genomic_DNA"/>
</dbReference>
<accession>A0A643BYD3</accession>
<evidence type="ECO:0008006" key="3">
    <source>
        <dbReference type="Google" id="ProtNLM"/>
    </source>
</evidence>
<gene>
    <name evidence="1" type="ORF">E2I00_006295</name>
</gene>
<dbReference type="OrthoDB" id="277288at2759"/>
<dbReference type="GO" id="GO:0005849">
    <property type="term" value="C:mRNA cleavage factor complex"/>
    <property type="evidence" value="ECO:0007669"/>
    <property type="project" value="InterPro"/>
</dbReference>
<protein>
    <recommendedName>
        <fullName evidence="3">Cleavage and polyadenylation specificity factor subunit 5</fullName>
    </recommendedName>
</protein>
<proteinExistence type="predicted"/>
<dbReference type="AlphaFoldDB" id="A0A643BYD3"/>
<dbReference type="PANTHER" id="PTHR13047">
    <property type="entry name" value="PRE-MRNA CLEAVAGE FACTOR IM, 25KD SUBUNIT"/>
    <property type="match status" value="1"/>
</dbReference>
<organism evidence="1 2">
    <name type="scientific">Balaenoptera physalus</name>
    <name type="common">Fin whale</name>
    <name type="synonym">Balaena physalus</name>
    <dbReference type="NCBI Taxonomy" id="9770"/>
    <lineage>
        <taxon>Eukaryota</taxon>
        <taxon>Metazoa</taxon>
        <taxon>Chordata</taxon>
        <taxon>Craniata</taxon>
        <taxon>Vertebrata</taxon>
        <taxon>Euteleostomi</taxon>
        <taxon>Mammalia</taxon>
        <taxon>Eutheria</taxon>
        <taxon>Laurasiatheria</taxon>
        <taxon>Artiodactyla</taxon>
        <taxon>Whippomorpha</taxon>
        <taxon>Cetacea</taxon>
        <taxon>Mysticeti</taxon>
        <taxon>Balaenopteridae</taxon>
        <taxon>Balaenoptera</taxon>
    </lineage>
</organism>
<dbReference type="Pfam" id="PF13869">
    <property type="entry name" value="NUDIX_2"/>
    <property type="match status" value="1"/>
</dbReference>
<dbReference type="Proteomes" id="UP000437017">
    <property type="component" value="Unassembled WGS sequence"/>
</dbReference>
<dbReference type="InterPro" id="IPR016706">
    <property type="entry name" value="Cleav_polyA_spec_factor_su5"/>
</dbReference>
<dbReference type="GO" id="GO:0003729">
    <property type="term" value="F:mRNA binding"/>
    <property type="evidence" value="ECO:0007669"/>
    <property type="project" value="InterPro"/>
</dbReference>
<dbReference type="GO" id="GO:0031124">
    <property type="term" value="P:mRNA 3'-end processing"/>
    <property type="evidence" value="ECO:0007669"/>
    <property type="project" value="InterPro"/>
</dbReference>
<sequence>MSVVPPNRSQTGWPRGVNQFGNKYIQQTKPLTLERTINLPGGELNPGEDEVEGLKRLMTEILGRQDGVLQDWVIDDCIGNWWRPNFEPPQYPYIPAHITKPKEHKKLFLVQLQEKALFAVPKNYKLVAAPLFELYDNAPGYGPIISSLPQLLS</sequence>
<comment type="caution">
    <text evidence="1">The sequence shown here is derived from an EMBL/GenBank/DDBJ whole genome shotgun (WGS) entry which is preliminary data.</text>
</comment>